<sequence>MSASIIKNRNFAFMWFGHLISHAGDAVFMIALPWLMLDITGSKSLTSLVSMSAYLPAVLFGLFAGVVVDRYNRKWIMIYSDILRALLVAVIPLSLIYGFISPLLIGAITFSLSTFSAFFYPARDSLIPHIVTAEELPAANSAISVSGQMSHLLGPLFAGIGISIFGLRHLFTADAISFLFSILLISLIVGPARKLTIEKHPPKWQGIVEGLTYVNSHKGLRILLILTFVNNIFIMGPAIIGLPVFVREVLTSDFGVLAKLEVAMAAGMIVGSFVFWKAEKNISPISILLFGIVMDGITYTLLFFADTSFIAILVLIIHGIGIPLITVSRTTIIQAVVPDEFRGRLFSMIYMAVMGTTAISVGLTGFILEFIGADSLFLLIGVGAASTVIIGFNPALREMNVNNRFLDRG</sequence>
<accession>A0A381RL25</accession>
<organism evidence="9">
    <name type="scientific">marine metagenome</name>
    <dbReference type="NCBI Taxonomy" id="408172"/>
    <lineage>
        <taxon>unclassified sequences</taxon>
        <taxon>metagenomes</taxon>
        <taxon>ecological metagenomes</taxon>
    </lineage>
</organism>
<gene>
    <name evidence="9" type="ORF">METZ01_LOCUS45404</name>
</gene>
<dbReference type="Pfam" id="PF05977">
    <property type="entry name" value="MFS_3"/>
    <property type="match status" value="1"/>
</dbReference>
<dbReference type="AlphaFoldDB" id="A0A381RL25"/>
<keyword evidence="5 7" id="KW-1133">Transmembrane helix</keyword>
<feature type="transmembrane region" description="Helical" evidence="7">
    <location>
        <begin position="257"/>
        <end position="276"/>
    </location>
</feature>
<dbReference type="InterPro" id="IPR036259">
    <property type="entry name" value="MFS_trans_sf"/>
</dbReference>
<protein>
    <recommendedName>
        <fullName evidence="8">Major facilitator superfamily (MFS) profile domain-containing protein</fullName>
    </recommendedName>
</protein>
<evidence type="ECO:0000256" key="4">
    <source>
        <dbReference type="ARBA" id="ARBA00022692"/>
    </source>
</evidence>
<evidence type="ECO:0000256" key="3">
    <source>
        <dbReference type="ARBA" id="ARBA00022475"/>
    </source>
</evidence>
<dbReference type="CDD" id="cd06173">
    <property type="entry name" value="MFS_MefA_like"/>
    <property type="match status" value="1"/>
</dbReference>
<dbReference type="PANTHER" id="PTHR23513:SF6">
    <property type="entry name" value="MAJOR FACILITATOR SUPERFAMILY ASSOCIATED DOMAIN-CONTAINING PROTEIN"/>
    <property type="match status" value="1"/>
</dbReference>
<keyword evidence="2" id="KW-0813">Transport</keyword>
<feature type="transmembrane region" description="Helical" evidence="7">
    <location>
        <begin position="377"/>
        <end position="396"/>
    </location>
</feature>
<feature type="transmembrane region" description="Helical" evidence="7">
    <location>
        <begin position="283"/>
        <end position="302"/>
    </location>
</feature>
<dbReference type="Gene3D" id="1.20.1250.20">
    <property type="entry name" value="MFS general substrate transporter like domains"/>
    <property type="match status" value="1"/>
</dbReference>
<dbReference type="EMBL" id="UINC01002068">
    <property type="protein sequence ID" value="SUZ92550.1"/>
    <property type="molecule type" value="Genomic_DNA"/>
</dbReference>
<dbReference type="GO" id="GO:0022857">
    <property type="term" value="F:transmembrane transporter activity"/>
    <property type="evidence" value="ECO:0007669"/>
    <property type="project" value="InterPro"/>
</dbReference>
<name>A0A381RL25_9ZZZZ</name>
<evidence type="ECO:0000259" key="8">
    <source>
        <dbReference type="PROSITE" id="PS50850"/>
    </source>
</evidence>
<keyword evidence="4 7" id="KW-0812">Transmembrane</keyword>
<evidence type="ECO:0000256" key="1">
    <source>
        <dbReference type="ARBA" id="ARBA00004651"/>
    </source>
</evidence>
<evidence type="ECO:0000256" key="2">
    <source>
        <dbReference type="ARBA" id="ARBA00022448"/>
    </source>
</evidence>
<dbReference type="GO" id="GO:0005886">
    <property type="term" value="C:plasma membrane"/>
    <property type="evidence" value="ECO:0007669"/>
    <property type="project" value="UniProtKB-SubCell"/>
</dbReference>
<feature type="transmembrane region" description="Helical" evidence="7">
    <location>
        <begin position="12"/>
        <end position="36"/>
    </location>
</feature>
<feature type="domain" description="Major facilitator superfamily (MFS) profile" evidence="8">
    <location>
        <begin position="10"/>
        <end position="399"/>
    </location>
</feature>
<dbReference type="PROSITE" id="PS50850">
    <property type="entry name" value="MFS"/>
    <property type="match status" value="1"/>
</dbReference>
<evidence type="ECO:0000256" key="7">
    <source>
        <dbReference type="SAM" id="Phobius"/>
    </source>
</evidence>
<reference evidence="9" key="1">
    <citation type="submission" date="2018-05" db="EMBL/GenBank/DDBJ databases">
        <authorList>
            <person name="Lanie J.A."/>
            <person name="Ng W.-L."/>
            <person name="Kazmierczak K.M."/>
            <person name="Andrzejewski T.M."/>
            <person name="Davidsen T.M."/>
            <person name="Wayne K.J."/>
            <person name="Tettelin H."/>
            <person name="Glass J.I."/>
            <person name="Rusch D."/>
            <person name="Podicherti R."/>
            <person name="Tsui H.-C.T."/>
            <person name="Winkler M.E."/>
        </authorList>
    </citation>
    <scope>NUCLEOTIDE SEQUENCE</scope>
</reference>
<keyword evidence="3" id="KW-1003">Cell membrane</keyword>
<comment type="subcellular location">
    <subcellularLocation>
        <location evidence="1">Cell membrane</location>
        <topology evidence="1">Multi-pass membrane protein</topology>
    </subcellularLocation>
</comment>
<feature type="transmembrane region" description="Helical" evidence="7">
    <location>
        <begin position="222"/>
        <end position="245"/>
    </location>
</feature>
<dbReference type="InterPro" id="IPR020846">
    <property type="entry name" value="MFS_dom"/>
</dbReference>
<evidence type="ECO:0000313" key="9">
    <source>
        <dbReference type="EMBL" id="SUZ92550.1"/>
    </source>
</evidence>
<evidence type="ECO:0000256" key="6">
    <source>
        <dbReference type="ARBA" id="ARBA00023136"/>
    </source>
</evidence>
<dbReference type="SUPFAM" id="SSF103473">
    <property type="entry name" value="MFS general substrate transporter"/>
    <property type="match status" value="1"/>
</dbReference>
<feature type="transmembrane region" description="Helical" evidence="7">
    <location>
        <begin position="48"/>
        <end position="68"/>
    </location>
</feature>
<evidence type="ECO:0000256" key="5">
    <source>
        <dbReference type="ARBA" id="ARBA00022989"/>
    </source>
</evidence>
<feature type="transmembrane region" description="Helical" evidence="7">
    <location>
        <begin position="308"/>
        <end position="327"/>
    </location>
</feature>
<proteinExistence type="predicted"/>
<keyword evidence="6 7" id="KW-0472">Membrane</keyword>
<dbReference type="InterPro" id="IPR010290">
    <property type="entry name" value="TM_effector"/>
</dbReference>
<feature type="transmembrane region" description="Helical" evidence="7">
    <location>
        <begin position="348"/>
        <end position="371"/>
    </location>
</feature>
<feature type="transmembrane region" description="Helical" evidence="7">
    <location>
        <begin position="176"/>
        <end position="193"/>
    </location>
</feature>
<dbReference type="PANTHER" id="PTHR23513">
    <property type="entry name" value="INTEGRAL MEMBRANE EFFLUX PROTEIN-RELATED"/>
    <property type="match status" value="1"/>
</dbReference>